<gene>
    <name evidence="1" type="ORF">PsorP6_010399</name>
</gene>
<evidence type="ECO:0000313" key="2">
    <source>
        <dbReference type="Proteomes" id="UP001163321"/>
    </source>
</evidence>
<organism evidence="1 2">
    <name type="scientific">Peronosclerospora sorghi</name>
    <dbReference type="NCBI Taxonomy" id="230839"/>
    <lineage>
        <taxon>Eukaryota</taxon>
        <taxon>Sar</taxon>
        <taxon>Stramenopiles</taxon>
        <taxon>Oomycota</taxon>
        <taxon>Peronosporomycetes</taxon>
        <taxon>Peronosporales</taxon>
        <taxon>Peronosporaceae</taxon>
        <taxon>Peronosclerospora</taxon>
    </lineage>
</organism>
<dbReference type="EMBL" id="CM047585">
    <property type="protein sequence ID" value="KAI9909801.1"/>
    <property type="molecule type" value="Genomic_DNA"/>
</dbReference>
<reference evidence="1 2" key="1">
    <citation type="journal article" date="2022" name="bioRxiv">
        <title>The genome of the oomycete Peronosclerospora sorghi, a cosmopolitan pathogen of maize and sorghum, is inflated with dispersed pseudogenes.</title>
        <authorList>
            <person name="Fletcher K."/>
            <person name="Martin F."/>
            <person name="Isakeit T."/>
            <person name="Cavanaugh K."/>
            <person name="Magill C."/>
            <person name="Michelmore R."/>
        </authorList>
    </citation>
    <scope>NUCLEOTIDE SEQUENCE [LARGE SCALE GENOMIC DNA]</scope>
    <source>
        <strain evidence="1">P6</strain>
    </source>
</reference>
<keyword evidence="2" id="KW-1185">Reference proteome</keyword>
<name>A0ACC0VWG1_9STRA</name>
<protein>
    <submittedName>
        <fullName evidence="1">Uncharacterized protein</fullName>
    </submittedName>
</protein>
<proteinExistence type="predicted"/>
<sequence length="73" mass="8090">MAPPAAQKQQQPNQKPYADSSMEKCGTMDDRVDVPLQDELYLRRTGGKTLEAYVGEAGGRNVRILLRSKLQGI</sequence>
<evidence type="ECO:0000313" key="1">
    <source>
        <dbReference type="EMBL" id="KAI9909801.1"/>
    </source>
</evidence>
<dbReference type="Proteomes" id="UP001163321">
    <property type="component" value="Chromosome 6"/>
</dbReference>
<accession>A0ACC0VWG1</accession>
<comment type="caution">
    <text evidence="1">The sequence shown here is derived from an EMBL/GenBank/DDBJ whole genome shotgun (WGS) entry which is preliminary data.</text>
</comment>